<dbReference type="Pfam" id="PF02687">
    <property type="entry name" value="FtsX"/>
    <property type="match status" value="1"/>
</dbReference>
<gene>
    <name evidence="9" type="ORF">JOD17_004003</name>
</gene>
<evidence type="ECO:0000256" key="4">
    <source>
        <dbReference type="ARBA" id="ARBA00022692"/>
    </source>
</evidence>
<organism evidence="9 10">
    <name type="scientific">Geomicrobium sediminis</name>
    <dbReference type="NCBI Taxonomy" id="1347788"/>
    <lineage>
        <taxon>Bacteria</taxon>
        <taxon>Bacillati</taxon>
        <taxon>Bacillota</taxon>
        <taxon>Bacilli</taxon>
        <taxon>Bacillales</taxon>
        <taxon>Geomicrobium</taxon>
    </lineage>
</organism>
<keyword evidence="3" id="KW-1003">Cell membrane</keyword>
<evidence type="ECO:0000313" key="9">
    <source>
        <dbReference type="EMBL" id="MBM7634876.1"/>
    </source>
</evidence>
<feature type="domain" description="ABC3 transporter permease C-terminal" evidence="8">
    <location>
        <begin position="16"/>
        <end position="131"/>
    </location>
</feature>
<evidence type="ECO:0000256" key="2">
    <source>
        <dbReference type="ARBA" id="ARBA00005236"/>
    </source>
</evidence>
<evidence type="ECO:0000313" key="10">
    <source>
        <dbReference type="Proteomes" id="UP000741863"/>
    </source>
</evidence>
<feature type="transmembrane region" description="Helical" evidence="7">
    <location>
        <begin position="100"/>
        <end position="122"/>
    </location>
</feature>
<evidence type="ECO:0000256" key="7">
    <source>
        <dbReference type="SAM" id="Phobius"/>
    </source>
</evidence>
<keyword evidence="4 7" id="KW-0812">Transmembrane</keyword>
<evidence type="ECO:0000256" key="3">
    <source>
        <dbReference type="ARBA" id="ARBA00022475"/>
    </source>
</evidence>
<keyword evidence="6 7" id="KW-0472">Membrane</keyword>
<protein>
    <submittedName>
        <fullName evidence="9">ABC-type antimicrobial peptide transport system permease subunit</fullName>
    </submittedName>
</protein>
<evidence type="ECO:0000256" key="6">
    <source>
        <dbReference type="ARBA" id="ARBA00023136"/>
    </source>
</evidence>
<evidence type="ECO:0000259" key="8">
    <source>
        <dbReference type="Pfam" id="PF02687"/>
    </source>
</evidence>
<comment type="subcellular location">
    <subcellularLocation>
        <location evidence="1">Cell membrane</location>
        <topology evidence="1">Multi-pass membrane protein</topology>
    </subcellularLocation>
</comment>
<dbReference type="InterPro" id="IPR051447">
    <property type="entry name" value="Lipoprotein-release_system"/>
</dbReference>
<dbReference type="InterPro" id="IPR003838">
    <property type="entry name" value="ABC3_permease_C"/>
</dbReference>
<evidence type="ECO:0000256" key="1">
    <source>
        <dbReference type="ARBA" id="ARBA00004651"/>
    </source>
</evidence>
<dbReference type="PANTHER" id="PTHR30489">
    <property type="entry name" value="LIPOPROTEIN-RELEASING SYSTEM TRANSMEMBRANE PROTEIN LOLE"/>
    <property type="match status" value="1"/>
</dbReference>
<proteinExistence type="inferred from homology"/>
<dbReference type="Proteomes" id="UP000741863">
    <property type="component" value="Unassembled WGS sequence"/>
</dbReference>
<evidence type="ECO:0000256" key="5">
    <source>
        <dbReference type="ARBA" id="ARBA00022989"/>
    </source>
</evidence>
<sequence length="141" mass="15946">MNHTIVQHVKSSLWLSITLITLISIANILNTISTSIALRKREFAMLKSMGMIPKSFNKMIYFESVFYGIKALAYGLPISGIIMYGIYFTNQNAFSYAFELPWTEIIAAIIGVFIIVAMAMAYSMSKVKKNNIIETLKQENM</sequence>
<accession>A0ABS2PIF0</accession>
<keyword evidence="10" id="KW-1185">Reference proteome</keyword>
<reference evidence="9 10" key="1">
    <citation type="submission" date="2021-01" db="EMBL/GenBank/DDBJ databases">
        <title>Genomic Encyclopedia of Type Strains, Phase IV (KMG-IV): sequencing the most valuable type-strain genomes for metagenomic binning, comparative biology and taxonomic classification.</title>
        <authorList>
            <person name="Goeker M."/>
        </authorList>
    </citation>
    <scope>NUCLEOTIDE SEQUENCE [LARGE SCALE GENOMIC DNA]</scope>
    <source>
        <strain evidence="9 10">DSM 25540</strain>
    </source>
</reference>
<dbReference type="EMBL" id="JAFBEC010000018">
    <property type="protein sequence ID" value="MBM7634876.1"/>
    <property type="molecule type" value="Genomic_DNA"/>
</dbReference>
<name>A0ABS2PIF0_9BACL</name>
<comment type="similarity">
    <text evidence="2">Belongs to the ABC-4 integral membrane protein family. LolC/E subfamily.</text>
</comment>
<feature type="transmembrane region" description="Helical" evidence="7">
    <location>
        <begin position="59"/>
        <end position="88"/>
    </location>
</feature>
<feature type="transmembrane region" description="Helical" evidence="7">
    <location>
        <begin position="12"/>
        <end position="38"/>
    </location>
</feature>
<comment type="caution">
    <text evidence="9">The sequence shown here is derived from an EMBL/GenBank/DDBJ whole genome shotgun (WGS) entry which is preliminary data.</text>
</comment>
<dbReference type="PANTHER" id="PTHR30489:SF0">
    <property type="entry name" value="LIPOPROTEIN-RELEASING SYSTEM TRANSMEMBRANE PROTEIN LOLE"/>
    <property type="match status" value="1"/>
</dbReference>
<keyword evidence="5 7" id="KW-1133">Transmembrane helix</keyword>